<dbReference type="PANTHER" id="PTHR47510:SF3">
    <property type="entry name" value="ENDO_EXONUCLEASE_PHOSPHATASE DOMAIN-CONTAINING PROTEIN"/>
    <property type="match status" value="1"/>
</dbReference>
<dbReference type="InterPro" id="IPR043502">
    <property type="entry name" value="DNA/RNA_pol_sf"/>
</dbReference>
<evidence type="ECO:0000259" key="1">
    <source>
        <dbReference type="Pfam" id="PF00078"/>
    </source>
</evidence>
<gene>
    <name evidence="2" type="ORF">pdam_00006871</name>
</gene>
<protein>
    <recommendedName>
        <fullName evidence="1">Reverse transcriptase domain-containing protein</fullName>
    </recommendedName>
</protein>
<dbReference type="OrthoDB" id="5960351at2759"/>
<dbReference type="STRING" id="46731.A0A3M6TP10"/>
<dbReference type="SUPFAM" id="SSF56672">
    <property type="entry name" value="DNA/RNA polymerases"/>
    <property type="match status" value="1"/>
</dbReference>
<evidence type="ECO:0000313" key="3">
    <source>
        <dbReference type="Proteomes" id="UP000275408"/>
    </source>
</evidence>
<dbReference type="PANTHER" id="PTHR47510">
    <property type="entry name" value="REVERSE TRANSCRIPTASE DOMAIN-CONTAINING PROTEIN"/>
    <property type="match status" value="1"/>
</dbReference>
<accession>A0A3M6TP10</accession>
<dbReference type="AlphaFoldDB" id="A0A3M6TP10"/>
<reference evidence="2 3" key="1">
    <citation type="journal article" date="2018" name="Sci. Rep.">
        <title>Comparative analysis of the Pocillopora damicornis genome highlights role of immune system in coral evolution.</title>
        <authorList>
            <person name="Cunning R."/>
            <person name="Bay R.A."/>
            <person name="Gillette P."/>
            <person name="Baker A.C."/>
            <person name="Traylor-Knowles N."/>
        </authorList>
    </citation>
    <scope>NUCLEOTIDE SEQUENCE [LARGE SCALE GENOMIC DNA]</scope>
    <source>
        <strain evidence="2">RSMAS</strain>
        <tissue evidence="2">Whole animal</tissue>
    </source>
</reference>
<proteinExistence type="predicted"/>
<dbReference type="EMBL" id="RCHS01003243">
    <property type="protein sequence ID" value="RMX43147.1"/>
    <property type="molecule type" value="Genomic_DNA"/>
</dbReference>
<dbReference type="Proteomes" id="UP000275408">
    <property type="component" value="Unassembled WGS sequence"/>
</dbReference>
<keyword evidence="3" id="KW-1185">Reference proteome</keyword>
<organism evidence="2 3">
    <name type="scientific">Pocillopora damicornis</name>
    <name type="common">Cauliflower coral</name>
    <name type="synonym">Millepora damicornis</name>
    <dbReference type="NCBI Taxonomy" id="46731"/>
    <lineage>
        <taxon>Eukaryota</taxon>
        <taxon>Metazoa</taxon>
        <taxon>Cnidaria</taxon>
        <taxon>Anthozoa</taxon>
        <taxon>Hexacorallia</taxon>
        <taxon>Scleractinia</taxon>
        <taxon>Astrocoeniina</taxon>
        <taxon>Pocilloporidae</taxon>
        <taxon>Pocillopora</taxon>
    </lineage>
</organism>
<name>A0A3M6TP10_POCDA</name>
<feature type="domain" description="Reverse transcriptase" evidence="1">
    <location>
        <begin position="325"/>
        <end position="423"/>
    </location>
</feature>
<dbReference type="InterPro" id="IPR000477">
    <property type="entry name" value="RT_dom"/>
</dbReference>
<dbReference type="Pfam" id="PF00078">
    <property type="entry name" value="RVT_1"/>
    <property type="match status" value="1"/>
</dbReference>
<sequence>MDIEANPGPEEDASVHGSGVINYSISDHLPIFVELKVKAPKPSPHYITARSYKNYEPSAFTADLANQSDQLLSIFSCGDVDTKPNILNDVVGSTLDLHAPVRTTRIRHRPCPFVSRGIKQLMKTRDLLHRNFFQSRDPSDWSKYKESRDTIKEILRETERNYTFLEVQQNNSNPSSLWKVINRVIPSKNKKPQRVYTKDLKTVADEFNVFFTSVGKTEALAASHLAEINNITWSEQQLPSPPAGDLFDFKRVSCEEVRRIISSLPLNKSPGPDKIHTRVYRDCLPVILGPLTEIINSSLGSAKYPDAWKFAEVIPLLKEGDHEVVSNNRPLSLLAVASKICDKVVFNQFSAYLFSNGRLSSHQSGNKKLHSTKTLSLFMADHLLEAMDKKNLTTLTLLDLSKAFDSLNHNKLLAKLSSVGASPHVLN</sequence>
<evidence type="ECO:0000313" key="2">
    <source>
        <dbReference type="EMBL" id="RMX43147.1"/>
    </source>
</evidence>
<comment type="caution">
    <text evidence="2">The sequence shown here is derived from an EMBL/GenBank/DDBJ whole genome shotgun (WGS) entry which is preliminary data.</text>
</comment>